<dbReference type="EMBL" id="CP137757">
    <property type="protein sequence ID" value="WPF24854.1"/>
    <property type="molecule type" value="Genomic_DNA"/>
</dbReference>
<feature type="transmembrane region" description="Helical" evidence="1">
    <location>
        <begin position="105"/>
        <end position="122"/>
    </location>
</feature>
<dbReference type="RefSeq" id="WP_236881699.1">
    <property type="nucleotide sequence ID" value="NZ_CP137757.1"/>
</dbReference>
<keyword evidence="1" id="KW-0812">Transmembrane</keyword>
<protein>
    <recommendedName>
        <fullName evidence="4">DMT family transporter</fullName>
    </recommendedName>
</protein>
<evidence type="ECO:0000256" key="1">
    <source>
        <dbReference type="SAM" id="Phobius"/>
    </source>
</evidence>
<gene>
    <name evidence="2" type="ORF">Q0N40_10115</name>
</gene>
<dbReference type="Gene3D" id="1.10.3730.20">
    <property type="match status" value="1"/>
</dbReference>
<feature type="transmembrane region" description="Helical" evidence="1">
    <location>
        <begin position="226"/>
        <end position="248"/>
    </location>
</feature>
<feature type="transmembrane region" description="Helical" evidence="1">
    <location>
        <begin position="6"/>
        <end position="28"/>
    </location>
</feature>
<evidence type="ECO:0000313" key="3">
    <source>
        <dbReference type="Proteomes" id="UP001174314"/>
    </source>
</evidence>
<name>A0AAU0PX53_9CORY</name>
<proteinExistence type="predicted"/>
<organism evidence="2 3">
    <name type="scientific">Corynebacterium pseudokroppenstedtii</name>
    <dbReference type="NCBI Taxonomy" id="2804917"/>
    <lineage>
        <taxon>Bacteria</taxon>
        <taxon>Bacillati</taxon>
        <taxon>Actinomycetota</taxon>
        <taxon>Actinomycetes</taxon>
        <taxon>Mycobacteriales</taxon>
        <taxon>Corynebacteriaceae</taxon>
        <taxon>Corynebacterium</taxon>
    </lineage>
</organism>
<sequence length="281" mass="28937">MTFTMFAYIGAVCAAIAYGGATILQAIAVGRLVALPAGSSWGRRIRAGWLYGLGLVCDFLGFLMSALALHSLPLFLVESTVASSVAVTAVLAVVVLHQRLTAHEVIAVAVLVAGLIVLGVTAEEGPARAVAWWVGWGLCALAIPLAAVAAVCVVASQPRWTMATGIVLSVISGLGFGFVGVAARLVTVHSSILGWLSDAFVWAMVLMGGLAVVAYGYALDRLPTTTVAALSFACETIVPSTIGLIWLGDEVRPGLMWLAVVGFVAVLGACVQLSSKAEVEA</sequence>
<dbReference type="SUPFAM" id="SSF103481">
    <property type="entry name" value="Multidrug resistance efflux transporter EmrE"/>
    <property type="match status" value="1"/>
</dbReference>
<dbReference type="PANTHER" id="PTHR40761">
    <property type="entry name" value="CONSERVED INTEGRAL MEMBRANE ALANINE VALINE AND LEUCINE RICH PROTEIN-RELATED"/>
    <property type="match status" value="1"/>
</dbReference>
<dbReference type="Proteomes" id="UP001174314">
    <property type="component" value="Chromosome"/>
</dbReference>
<feature type="transmembrane region" description="Helical" evidence="1">
    <location>
        <begin position="166"/>
        <end position="187"/>
    </location>
</feature>
<keyword evidence="3" id="KW-1185">Reference proteome</keyword>
<accession>A0AAU0PX53</accession>
<feature type="transmembrane region" description="Helical" evidence="1">
    <location>
        <begin position="49"/>
        <end position="69"/>
    </location>
</feature>
<feature type="transmembrane region" description="Helical" evidence="1">
    <location>
        <begin position="134"/>
        <end position="154"/>
    </location>
</feature>
<dbReference type="AlphaFoldDB" id="A0AAU0PX53"/>
<dbReference type="InterPro" id="IPR037185">
    <property type="entry name" value="EmrE-like"/>
</dbReference>
<dbReference type="KEGG" id="cpsk:Q0N40_10115"/>
<reference evidence="2 3" key="1">
    <citation type="submission" date="2023-10" db="EMBL/GenBank/DDBJ databases">
        <title>complete genome sequence of Corynebacterium pseudokroppenstedtii P15-C1.</title>
        <authorList>
            <person name="Bruggemann H."/>
            <person name="Poehlein A."/>
        </authorList>
    </citation>
    <scope>NUCLEOTIDE SEQUENCE [LARGE SCALE GENOMIC DNA]</scope>
    <source>
        <strain evidence="2 3">P15_C1</strain>
    </source>
</reference>
<feature type="transmembrane region" description="Helical" evidence="1">
    <location>
        <begin position="75"/>
        <end position="96"/>
    </location>
</feature>
<evidence type="ECO:0008006" key="4">
    <source>
        <dbReference type="Google" id="ProtNLM"/>
    </source>
</evidence>
<evidence type="ECO:0000313" key="2">
    <source>
        <dbReference type="EMBL" id="WPF24854.1"/>
    </source>
</evidence>
<feature type="transmembrane region" description="Helical" evidence="1">
    <location>
        <begin position="199"/>
        <end position="219"/>
    </location>
</feature>
<keyword evidence="1" id="KW-1133">Transmembrane helix</keyword>
<feature type="transmembrane region" description="Helical" evidence="1">
    <location>
        <begin position="254"/>
        <end position="273"/>
    </location>
</feature>
<keyword evidence="1" id="KW-0472">Membrane</keyword>
<dbReference type="PANTHER" id="PTHR40761:SF1">
    <property type="entry name" value="CONSERVED INTEGRAL MEMBRANE ALANINE VALINE AND LEUCINE RICH PROTEIN-RELATED"/>
    <property type="match status" value="1"/>
</dbReference>